<dbReference type="GO" id="GO:0004888">
    <property type="term" value="F:transmembrane signaling receptor activity"/>
    <property type="evidence" value="ECO:0007669"/>
    <property type="project" value="TreeGrafter"/>
</dbReference>
<evidence type="ECO:0000313" key="7">
    <source>
        <dbReference type="Proteomes" id="UP000472264"/>
    </source>
</evidence>
<dbReference type="PROSITE" id="PS50835">
    <property type="entry name" value="IG_LIKE"/>
    <property type="match status" value="3"/>
</dbReference>
<accession>A0A665WVZ9</accession>
<name>A0A665WVZ9_ECHNA</name>
<feature type="domain" description="Ig-like" evidence="5">
    <location>
        <begin position="205"/>
        <end position="241"/>
    </location>
</feature>
<dbReference type="InterPro" id="IPR007110">
    <property type="entry name" value="Ig-like_dom"/>
</dbReference>
<reference evidence="6" key="1">
    <citation type="submission" date="2021-04" db="EMBL/GenBank/DDBJ databases">
        <authorList>
            <consortium name="Wellcome Sanger Institute Data Sharing"/>
        </authorList>
    </citation>
    <scope>NUCLEOTIDE SEQUENCE [LARGE SCALE GENOMIC DNA]</scope>
</reference>
<dbReference type="PANTHER" id="PTHR11481:SF64">
    <property type="entry name" value="FC RECEPTOR-LIKE PROTEIN 4"/>
    <property type="match status" value="1"/>
</dbReference>
<organism evidence="6 7">
    <name type="scientific">Echeneis naucrates</name>
    <name type="common">Live sharksucker</name>
    <dbReference type="NCBI Taxonomy" id="173247"/>
    <lineage>
        <taxon>Eukaryota</taxon>
        <taxon>Metazoa</taxon>
        <taxon>Chordata</taxon>
        <taxon>Craniata</taxon>
        <taxon>Vertebrata</taxon>
        <taxon>Euteleostomi</taxon>
        <taxon>Actinopterygii</taxon>
        <taxon>Neopterygii</taxon>
        <taxon>Teleostei</taxon>
        <taxon>Neoteleostei</taxon>
        <taxon>Acanthomorphata</taxon>
        <taxon>Carangaria</taxon>
        <taxon>Carangiformes</taxon>
        <taxon>Echeneidae</taxon>
        <taxon>Echeneis</taxon>
    </lineage>
</organism>
<feature type="domain" description="Ig-like" evidence="5">
    <location>
        <begin position="25"/>
        <end position="93"/>
    </location>
</feature>
<evidence type="ECO:0000259" key="5">
    <source>
        <dbReference type="PROSITE" id="PS50835"/>
    </source>
</evidence>
<dbReference type="Pfam" id="PF13927">
    <property type="entry name" value="Ig_3"/>
    <property type="match status" value="1"/>
</dbReference>
<dbReference type="SUPFAM" id="SSF48726">
    <property type="entry name" value="Immunoglobulin"/>
    <property type="match status" value="3"/>
</dbReference>
<evidence type="ECO:0000256" key="2">
    <source>
        <dbReference type="ARBA" id="ARBA00023157"/>
    </source>
</evidence>
<feature type="region of interest" description="Disordered" evidence="3">
    <location>
        <begin position="156"/>
        <end position="192"/>
    </location>
</feature>
<dbReference type="GO" id="GO:0007166">
    <property type="term" value="P:cell surface receptor signaling pathway"/>
    <property type="evidence" value="ECO:0007669"/>
    <property type="project" value="TreeGrafter"/>
</dbReference>
<dbReference type="Proteomes" id="UP000472264">
    <property type="component" value="Chromosome 18"/>
</dbReference>
<keyword evidence="7" id="KW-1185">Reference proteome</keyword>
<dbReference type="GO" id="GO:0009897">
    <property type="term" value="C:external side of plasma membrane"/>
    <property type="evidence" value="ECO:0007669"/>
    <property type="project" value="TreeGrafter"/>
</dbReference>
<dbReference type="SMART" id="SM00409">
    <property type="entry name" value="IG"/>
    <property type="match status" value="2"/>
</dbReference>
<protein>
    <recommendedName>
        <fullName evidence="5">Ig-like domain-containing protein</fullName>
    </recommendedName>
</protein>
<proteinExistence type="predicted"/>
<dbReference type="Pfam" id="PF13895">
    <property type="entry name" value="Ig_2"/>
    <property type="match status" value="1"/>
</dbReference>
<evidence type="ECO:0000256" key="4">
    <source>
        <dbReference type="SAM" id="SignalP"/>
    </source>
</evidence>
<dbReference type="InterPro" id="IPR013783">
    <property type="entry name" value="Ig-like_fold"/>
</dbReference>
<dbReference type="AlphaFoldDB" id="A0A665WVZ9"/>
<dbReference type="Gene3D" id="2.60.40.10">
    <property type="entry name" value="Immunoglobulins"/>
    <property type="match status" value="3"/>
</dbReference>
<evidence type="ECO:0000313" key="6">
    <source>
        <dbReference type="Ensembl" id="ENSENLP00000048124.1"/>
    </source>
</evidence>
<dbReference type="PANTHER" id="PTHR11481">
    <property type="entry name" value="IMMUNOGLOBULIN FC RECEPTOR"/>
    <property type="match status" value="1"/>
</dbReference>
<feature type="signal peptide" evidence="4">
    <location>
        <begin position="1"/>
        <end position="24"/>
    </location>
</feature>
<dbReference type="InterPro" id="IPR050488">
    <property type="entry name" value="Ig_Fc_receptor"/>
</dbReference>
<dbReference type="Ensembl" id="ENSENLT00000049271.1">
    <property type="protein sequence ID" value="ENSENLP00000048124.1"/>
    <property type="gene ID" value="ENSENLG00000020301.1"/>
</dbReference>
<dbReference type="InParanoid" id="A0A665WVZ9"/>
<reference evidence="6" key="2">
    <citation type="submission" date="2025-08" db="UniProtKB">
        <authorList>
            <consortium name="Ensembl"/>
        </authorList>
    </citation>
    <scope>IDENTIFICATION</scope>
</reference>
<keyword evidence="2" id="KW-1015">Disulfide bond</keyword>
<dbReference type="InterPro" id="IPR036179">
    <property type="entry name" value="Ig-like_dom_sf"/>
</dbReference>
<reference evidence="6" key="3">
    <citation type="submission" date="2025-09" db="UniProtKB">
        <authorList>
            <consortium name="Ensembl"/>
        </authorList>
    </citation>
    <scope>IDENTIFICATION</scope>
</reference>
<evidence type="ECO:0000256" key="1">
    <source>
        <dbReference type="ARBA" id="ARBA00022729"/>
    </source>
</evidence>
<sequence length="295" mass="33103">MLYFYKTILFNHLYVLFFTVNVTADKLQASLTADQTEIPAGGSVTLSCSVKSSSGWIYYWYRDASSEPLNKQDADFQTAGSIRVSKEGVYRCRGGRGDPVYYTEYSHSVNIYNIGEAVLTLQPNWTEIFRGERITVRCDIQGGDNEWTYEWRTTSSSKPSNEHEYRISSASASHSGNYSCRGRMKSSTHDTTNWSNSVKVTVHEPRSVLTVSPSWLSPGASVTLKCEVEHSSAGWRFFWYQAVPDGSGSYTGYVCEAGRGDPEFKTQKSQPKFVWSGVSDELIKCYSVLLRSLSA</sequence>
<evidence type="ECO:0000256" key="3">
    <source>
        <dbReference type="SAM" id="MobiDB-lite"/>
    </source>
</evidence>
<dbReference type="OMA" id="NEHEYRI"/>
<keyword evidence="1 4" id="KW-0732">Signal</keyword>
<dbReference type="GO" id="GO:0006955">
    <property type="term" value="P:immune response"/>
    <property type="evidence" value="ECO:0007669"/>
    <property type="project" value="TreeGrafter"/>
</dbReference>
<feature type="domain" description="Ig-like" evidence="5">
    <location>
        <begin position="116"/>
        <end position="201"/>
    </location>
</feature>
<dbReference type="InterPro" id="IPR003599">
    <property type="entry name" value="Ig_sub"/>
</dbReference>
<dbReference type="CDD" id="cd00096">
    <property type="entry name" value="Ig"/>
    <property type="match status" value="1"/>
</dbReference>
<feature type="chain" id="PRO_5025694431" description="Ig-like domain-containing protein" evidence="4">
    <location>
        <begin position="25"/>
        <end position="295"/>
    </location>
</feature>